<accession>A0ABV8MP41</accession>
<dbReference type="HAMAP" id="MF_00038">
    <property type="entry name" value="MraY"/>
    <property type="match status" value="1"/>
</dbReference>
<evidence type="ECO:0000256" key="12">
    <source>
        <dbReference type="HAMAP-Rule" id="MF_00038"/>
    </source>
</evidence>
<dbReference type="PROSITE" id="PS01348">
    <property type="entry name" value="MRAY_2"/>
    <property type="match status" value="1"/>
</dbReference>
<feature type="transmembrane region" description="Helical" evidence="12">
    <location>
        <begin position="200"/>
        <end position="220"/>
    </location>
</feature>
<evidence type="ECO:0000256" key="2">
    <source>
        <dbReference type="ARBA" id="ARBA00005583"/>
    </source>
</evidence>
<keyword evidence="4 12" id="KW-0808">Transferase</keyword>
<feature type="transmembrane region" description="Helical" evidence="12">
    <location>
        <begin position="97"/>
        <end position="114"/>
    </location>
</feature>
<dbReference type="InterPro" id="IPR000715">
    <property type="entry name" value="Glycosyl_transferase_4"/>
</dbReference>
<evidence type="ECO:0000256" key="5">
    <source>
        <dbReference type="ARBA" id="ARBA00022692"/>
    </source>
</evidence>
<dbReference type="GO" id="GO:0016740">
    <property type="term" value="F:transferase activity"/>
    <property type="evidence" value="ECO:0007669"/>
    <property type="project" value="UniProtKB-KW"/>
</dbReference>
<keyword evidence="12" id="KW-1003">Cell membrane</keyword>
<comment type="subcellular location">
    <subcellularLocation>
        <location evidence="12">Cell membrane</location>
        <topology evidence="12">Multi-pass membrane protein</topology>
    </subcellularLocation>
    <subcellularLocation>
        <location evidence="1">Membrane</location>
        <topology evidence="1">Multi-pass membrane protein</topology>
    </subcellularLocation>
</comment>
<comment type="catalytic activity">
    <reaction evidence="12">
        <text>UDP-N-acetyl-alpha-D-muramoyl-L-alanyl-gamma-D-glutamyl-meso-2,6-diaminopimeloyl-D-alanyl-D-alanine + di-trans,octa-cis-undecaprenyl phosphate = di-trans,octa-cis-undecaprenyl diphospho-N-acetyl-alpha-D-muramoyl-L-alanyl-D-glutamyl-meso-2,6-diaminopimeloyl-D-alanyl-D-alanine + UMP</text>
        <dbReference type="Rhea" id="RHEA:28386"/>
        <dbReference type="ChEBI" id="CHEBI:57865"/>
        <dbReference type="ChEBI" id="CHEBI:60392"/>
        <dbReference type="ChEBI" id="CHEBI:61386"/>
        <dbReference type="ChEBI" id="CHEBI:61387"/>
        <dbReference type="EC" id="2.7.8.13"/>
    </reaction>
</comment>
<keyword evidence="5 12" id="KW-0812">Transmembrane</keyword>
<dbReference type="Pfam" id="PF10555">
    <property type="entry name" value="MraY_sig1"/>
    <property type="match status" value="1"/>
</dbReference>
<dbReference type="InterPro" id="IPR003524">
    <property type="entry name" value="PNAcMuramoyl-5peptid_Trfase"/>
</dbReference>
<organism evidence="14 15">
    <name type="scientific">Chitinimonas lacunae</name>
    <dbReference type="NCBI Taxonomy" id="1963018"/>
    <lineage>
        <taxon>Bacteria</taxon>
        <taxon>Pseudomonadati</taxon>
        <taxon>Pseudomonadota</taxon>
        <taxon>Betaproteobacteria</taxon>
        <taxon>Neisseriales</taxon>
        <taxon>Chitinibacteraceae</taxon>
        <taxon>Chitinimonas</taxon>
    </lineage>
</organism>
<protein>
    <recommendedName>
        <fullName evidence="12 13">Phospho-N-acetylmuramoyl-pentapeptide-transferase</fullName>
        <ecNumber evidence="12 13">2.7.8.13</ecNumber>
    </recommendedName>
    <alternativeName>
        <fullName evidence="12">UDP-MurNAc-pentapeptide phosphotransferase</fullName>
    </alternativeName>
</protein>
<evidence type="ECO:0000256" key="4">
    <source>
        <dbReference type="ARBA" id="ARBA00022679"/>
    </source>
</evidence>
<dbReference type="EMBL" id="JBHSBU010000001">
    <property type="protein sequence ID" value="MFC4159958.1"/>
    <property type="molecule type" value="Genomic_DNA"/>
</dbReference>
<evidence type="ECO:0000256" key="13">
    <source>
        <dbReference type="NCBIfam" id="TIGR00445"/>
    </source>
</evidence>
<keyword evidence="10 12" id="KW-0131">Cell cycle</keyword>
<evidence type="ECO:0000256" key="8">
    <source>
        <dbReference type="ARBA" id="ARBA00022989"/>
    </source>
</evidence>
<evidence type="ECO:0000313" key="15">
    <source>
        <dbReference type="Proteomes" id="UP001595791"/>
    </source>
</evidence>
<keyword evidence="12" id="KW-0460">Magnesium</keyword>
<name>A0ABV8MP41_9NEIS</name>
<gene>
    <name evidence="12 14" type="primary">mraY</name>
    <name evidence="14" type="ORF">ACFOW7_11435</name>
</gene>
<keyword evidence="8 12" id="KW-1133">Transmembrane helix</keyword>
<dbReference type="NCBIfam" id="TIGR00445">
    <property type="entry name" value="mraY"/>
    <property type="match status" value="1"/>
</dbReference>
<evidence type="ECO:0000256" key="7">
    <source>
        <dbReference type="ARBA" id="ARBA00022984"/>
    </source>
</evidence>
<comment type="function">
    <text evidence="12">Catalyzes the initial step of the lipid cycle reactions in the biosynthesis of the cell wall peptidoglycan: transfers peptidoglycan precursor phospho-MurNAc-pentapeptide from UDP-MurNAc-pentapeptide onto the lipid carrier undecaprenyl phosphate, yielding undecaprenyl-pyrophosphoryl-MurNAc-pentapeptide, known as lipid I.</text>
</comment>
<dbReference type="InterPro" id="IPR018480">
    <property type="entry name" value="PNAcMuramoyl-5peptid_Trfase_CS"/>
</dbReference>
<evidence type="ECO:0000256" key="6">
    <source>
        <dbReference type="ARBA" id="ARBA00022960"/>
    </source>
</evidence>
<comment type="similarity">
    <text evidence="2 12">Belongs to the glycosyltransferase 4 family. MraY subfamily.</text>
</comment>
<feature type="transmembrane region" description="Helical" evidence="12">
    <location>
        <begin position="240"/>
        <end position="257"/>
    </location>
</feature>
<dbReference type="CDD" id="cd06852">
    <property type="entry name" value="GT_MraY"/>
    <property type="match status" value="1"/>
</dbReference>
<feature type="transmembrane region" description="Helical" evidence="12">
    <location>
        <begin position="264"/>
        <end position="285"/>
    </location>
</feature>
<sequence>MLLWLADWLGDSIRAFNVFSYITLRAVLATMTSLFISFLLGPWVIRKLTELKVGQAVRDDGPQTHLVKAGTPTMGGTLILLSIGLTTLLWADLNNRFIWLVLLVTLGTGVIGFIDDYKKVALRNPAGLSARAKLAGQSVLALAAGWYLWHSAPSPTSFELIVPFFKHVAYPFGLFGFMVLTYCVIVGTSNAVNLTDGLDGLAIMPTVMVASALAIFAYVAGNAKFAAYLLQPHIPGAGELTVFLAAMAGSGLGFLWFNAYPAEVFMGDVGALALGAALGTVAVIVRQEIVLFVMGGVFVMEALSVMIQVASFKLTGKRVFRMAPLHHHYELKGWKETQVVVRFWIITMLLVLAGLATLKLR</sequence>
<keyword evidence="15" id="KW-1185">Reference proteome</keyword>
<keyword evidence="7 12" id="KW-0573">Peptidoglycan synthesis</keyword>
<evidence type="ECO:0000256" key="11">
    <source>
        <dbReference type="ARBA" id="ARBA00023316"/>
    </source>
</evidence>
<comment type="cofactor">
    <cofactor evidence="12">
        <name>Mg(2+)</name>
        <dbReference type="ChEBI" id="CHEBI:18420"/>
    </cofactor>
</comment>
<dbReference type="Pfam" id="PF00953">
    <property type="entry name" value="Glycos_transf_4"/>
    <property type="match status" value="1"/>
</dbReference>
<feature type="transmembrane region" description="Helical" evidence="12">
    <location>
        <begin position="169"/>
        <end position="188"/>
    </location>
</feature>
<evidence type="ECO:0000313" key="14">
    <source>
        <dbReference type="EMBL" id="MFC4159958.1"/>
    </source>
</evidence>
<feature type="transmembrane region" description="Helical" evidence="12">
    <location>
        <begin position="339"/>
        <end position="358"/>
    </location>
</feature>
<keyword evidence="6 12" id="KW-0133">Cell shape</keyword>
<dbReference type="PANTHER" id="PTHR22926">
    <property type="entry name" value="PHOSPHO-N-ACETYLMURAMOYL-PENTAPEPTIDE-TRANSFERASE"/>
    <property type="match status" value="1"/>
</dbReference>
<proteinExistence type="inferred from homology"/>
<keyword evidence="12" id="KW-0479">Metal-binding</keyword>
<dbReference type="RefSeq" id="WP_378164263.1">
    <property type="nucleotide sequence ID" value="NZ_JBHSBU010000001.1"/>
</dbReference>
<comment type="pathway">
    <text evidence="12">Cell wall biogenesis; peptidoglycan biosynthesis.</text>
</comment>
<reference evidence="15" key="1">
    <citation type="journal article" date="2019" name="Int. J. Syst. Evol. Microbiol.">
        <title>The Global Catalogue of Microorganisms (GCM) 10K type strain sequencing project: providing services to taxonomists for standard genome sequencing and annotation.</title>
        <authorList>
            <consortium name="The Broad Institute Genomics Platform"/>
            <consortium name="The Broad Institute Genome Sequencing Center for Infectious Disease"/>
            <person name="Wu L."/>
            <person name="Ma J."/>
        </authorList>
    </citation>
    <scope>NUCLEOTIDE SEQUENCE [LARGE SCALE GENOMIC DNA]</scope>
    <source>
        <strain evidence="15">LMG 29894</strain>
    </source>
</reference>
<evidence type="ECO:0000256" key="9">
    <source>
        <dbReference type="ARBA" id="ARBA00023136"/>
    </source>
</evidence>
<evidence type="ECO:0000256" key="1">
    <source>
        <dbReference type="ARBA" id="ARBA00004141"/>
    </source>
</evidence>
<keyword evidence="11 12" id="KW-0961">Cell wall biogenesis/degradation</keyword>
<dbReference type="EC" id="2.7.8.13" evidence="12 13"/>
<evidence type="ECO:0000256" key="10">
    <source>
        <dbReference type="ARBA" id="ARBA00023306"/>
    </source>
</evidence>
<comment type="caution">
    <text evidence="14">The sequence shown here is derived from an EMBL/GenBank/DDBJ whole genome shotgun (WGS) entry which is preliminary data.</text>
</comment>
<feature type="transmembrane region" description="Helical" evidence="12">
    <location>
        <begin position="291"/>
        <end position="312"/>
    </location>
</feature>
<feature type="transmembrane region" description="Helical" evidence="12">
    <location>
        <begin position="134"/>
        <end position="149"/>
    </location>
</feature>
<evidence type="ECO:0000256" key="3">
    <source>
        <dbReference type="ARBA" id="ARBA00022618"/>
    </source>
</evidence>
<feature type="transmembrane region" description="Helical" evidence="12">
    <location>
        <begin position="20"/>
        <end position="45"/>
    </location>
</feature>
<feature type="transmembrane region" description="Helical" evidence="12">
    <location>
        <begin position="66"/>
        <end position="91"/>
    </location>
</feature>
<keyword evidence="3 12" id="KW-0132">Cell division</keyword>
<keyword evidence="9 12" id="KW-0472">Membrane</keyword>
<dbReference type="PANTHER" id="PTHR22926:SF5">
    <property type="entry name" value="PHOSPHO-N-ACETYLMURAMOYL-PENTAPEPTIDE-TRANSFERASE HOMOLOG"/>
    <property type="match status" value="1"/>
</dbReference>
<dbReference type="Proteomes" id="UP001595791">
    <property type="component" value="Unassembled WGS sequence"/>
</dbReference>